<reference evidence="2 3" key="1">
    <citation type="submission" date="2021-05" db="EMBL/GenBank/DDBJ databases">
        <title>Genome Assembly of Synthetic Allotetraploid Brassica napus Reveals Homoeologous Exchanges between Subgenomes.</title>
        <authorList>
            <person name="Davis J.T."/>
        </authorList>
    </citation>
    <scope>NUCLEOTIDE SEQUENCE [LARGE SCALE GENOMIC DNA]</scope>
    <source>
        <strain evidence="3">cv. Da-Ae</strain>
        <tissue evidence="2">Seedling</tissue>
    </source>
</reference>
<protein>
    <submittedName>
        <fullName evidence="2">Uncharacterized protein</fullName>
    </submittedName>
</protein>
<accession>A0ABQ8BF76</accession>
<proteinExistence type="predicted"/>
<feature type="compositionally biased region" description="Basic and acidic residues" evidence="1">
    <location>
        <begin position="73"/>
        <end position="84"/>
    </location>
</feature>
<evidence type="ECO:0000313" key="2">
    <source>
        <dbReference type="EMBL" id="KAH0903466.1"/>
    </source>
</evidence>
<organism evidence="2 3">
    <name type="scientific">Brassica napus</name>
    <name type="common">Rape</name>
    <dbReference type="NCBI Taxonomy" id="3708"/>
    <lineage>
        <taxon>Eukaryota</taxon>
        <taxon>Viridiplantae</taxon>
        <taxon>Streptophyta</taxon>
        <taxon>Embryophyta</taxon>
        <taxon>Tracheophyta</taxon>
        <taxon>Spermatophyta</taxon>
        <taxon>Magnoliopsida</taxon>
        <taxon>eudicotyledons</taxon>
        <taxon>Gunneridae</taxon>
        <taxon>Pentapetalae</taxon>
        <taxon>rosids</taxon>
        <taxon>malvids</taxon>
        <taxon>Brassicales</taxon>
        <taxon>Brassicaceae</taxon>
        <taxon>Brassiceae</taxon>
        <taxon>Brassica</taxon>
    </lineage>
</organism>
<evidence type="ECO:0000313" key="3">
    <source>
        <dbReference type="Proteomes" id="UP000824890"/>
    </source>
</evidence>
<gene>
    <name evidence="2" type="ORF">HID58_042969</name>
</gene>
<keyword evidence="3" id="KW-1185">Reference proteome</keyword>
<evidence type="ECO:0000256" key="1">
    <source>
        <dbReference type="SAM" id="MobiDB-lite"/>
    </source>
</evidence>
<feature type="compositionally biased region" description="Polar residues" evidence="1">
    <location>
        <begin position="47"/>
        <end position="56"/>
    </location>
</feature>
<dbReference type="EMBL" id="JAGKQM010000011">
    <property type="protein sequence ID" value="KAH0903466.1"/>
    <property type="molecule type" value="Genomic_DNA"/>
</dbReference>
<feature type="region of interest" description="Disordered" evidence="1">
    <location>
        <begin position="1"/>
        <end position="87"/>
    </location>
</feature>
<comment type="caution">
    <text evidence="2">The sequence shown here is derived from an EMBL/GenBank/DDBJ whole genome shotgun (WGS) entry which is preliminary data.</text>
</comment>
<feature type="region of interest" description="Disordered" evidence="1">
    <location>
        <begin position="100"/>
        <end position="127"/>
    </location>
</feature>
<feature type="compositionally biased region" description="Acidic residues" evidence="1">
    <location>
        <begin position="116"/>
        <end position="126"/>
    </location>
</feature>
<name>A0ABQ8BF76_BRANA</name>
<sequence>MKRKHVAPLGADGRLKPSQSESKQRTRVSSHTKDVSLSTVFARLLNDVTSKNNPSRSHPRVTVSKPKTMSKNAELEHNGPHDDSLNEDLLVNMDDLKSIECSSQDSSGTDRSDGEQSIELEPEVDNQSERVSLLAAMFRKTFSEVKKKVKTVPPKDD</sequence>
<dbReference type="Proteomes" id="UP000824890">
    <property type="component" value="Unassembled WGS sequence"/>
</dbReference>
<feature type="non-terminal residue" evidence="2">
    <location>
        <position position="157"/>
    </location>
</feature>